<dbReference type="GO" id="GO:0005886">
    <property type="term" value="C:plasma membrane"/>
    <property type="evidence" value="ECO:0007669"/>
    <property type="project" value="UniProtKB-SubCell"/>
</dbReference>
<dbReference type="InterPro" id="IPR036097">
    <property type="entry name" value="HisK_dim/P_sf"/>
</dbReference>
<evidence type="ECO:0000259" key="16">
    <source>
        <dbReference type="PROSITE" id="PS50109"/>
    </source>
</evidence>
<dbReference type="GO" id="GO:0000155">
    <property type="term" value="F:phosphorelay sensor kinase activity"/>
    <property type="evidence" value="ECO:0007669"/>
    <property type="project" value="InterPro"/>
</dbReference>
<keyword evidence="4" id="KW-1003">Cell membrane</keyword>
<dbReference type="Pfam" id="PF02518">
    <property type="entry name" value="HATPase_c"/>
    <property type="match status" value="1"/>
</dbReference>
<name>A0A953J5N9_9BACT</name>
<dbReference type="PROSITE" id="PS50113">
    <property type="entry name" value="PAC"/>
    <property type="match status" value="1"/>
</dbReference>
<keyword evidence="7 15" id="KW-0812">Transmembrane</keyword>
<keyword evidence="11 15" id="KW-1133">Transmembrane helix</keyword>
<dbReference type="InterPro" id="IPR035965">
    <property type="entry name" value="PAS-like_dom_sf"/>
</dbReference>
<dbReference type="InterPro" id="IPR005467">
    <property type="entry name" value="His_kinase_dom"/>
</dbReference>
<evidence type="ECO:0000256" key="3">
    <source>
        <dbReference type="ARBA" id="ARBA00012438"/>
    </source>
</evidence>
<dbReference type="Pfam" id="PF00512">
    <property type="entry name" value="HisKA"/>
    <property type="match status" value="1"/>
</dbReference>
<keyword evidence="13 15" id="KW-0472">Membrane</keyword>
<evidence type="ECO:0000256" key="11">
    <source>
        <dbReference type="ARBA" id="ARBA00022989"/>
    </source>
</evidence>
<dbReference type="EC" id="2.7.13.3" evidence="3"/>
<dbReference type="Gene3D" id="3.30.450.20">
    <property type="entry name" value="PAS domain"/>
    <property type="match status" value="2"/>
</dbReference>
<comment type="caution">
    <text evidence="18">The sequence shown here is derived from an EMBL/GenBank/DDBJ whole genome shotgun (WGS) entry which is preliminary data.</text>
</comment>
<dbReference type="InterPro" id="IPR000700">
    <property type="entry name" value="PAS-assoc_C"/>
</dbReference>
<evidence type="ECO:0000256" key="9">
    <source>
        <dbReference type="ARBA" id="ARBA00022777"/>
    </source>
</evidence>
<dbReference type="PROSITE" id="PS50109">
    <property type="entry name" value="HIS_KIN"/>
    <property type="match status" value="1"/>
</dbReference>
<evidence type="ECO:0000256" key="6">
    <source>
        <dbReference type="ARBA" id="ARBA00022679"/>
    </source>
</evidence>
<keyword evidence="6" id="KW-0808">Transferase</keyword>
<dbReference type="NCBIfam" id="TIGR00229">
    <property type="entry name" value="sensory_box"/>
    <property type="match status" value="1"/>
</dbReference>
<evidence type="ECO:0000256" key="1">
    <source>
        <dbReference type="ARBA" id="ARBA00000085"/>
    </source>
</evidence>
<dbReference type="InterPro" id="IPR004358">
    <property type="entry name" value="Sig_transdc_His_kin-like_C"/>
</dbReference>
<dbReference type="CDD" id="cd00082">
    <property type="entry name" value="HisKA"/>
    <property type="match status" value="1"/>
</dbReference>
<dbReference type="SUPFAM" id="SSF55874">
    <property type="entry name" value="ATPase domain of HSP90 chaperone/DNA topoisomerase II/histidine kinase"/>
    <property type="match status" value="1"/>
</dbReference>
<evidence type="ECO:0000313" key="19">
    <source>
        <dbReference type="Proteomes" id="UP000705867"/>
    </source>
</evidence>
<comment type="subcellular location">
    <subcellularLocation>
        <location evidence="2">Cell membrane</location>
        <topology evidence="2">Multi-pass membrane protein</topology>
    </subcellularLocation>
</comment>
<dbReference type="InterPro" id="IPR013656">
    <property type="entry name" value="PAS_4"/>
</dbReference>
<keyword evidence="5" id="KW-0597">Phosphoprotein</keyword>
<dbReference type="SUPFAM" id="SSF55785">
    <property type="entry name" value="PYP-like sensor domain (PAS domain)"/>
    <property type="match status" value="1"/>
</dbReference>
<feature type="domain" description="PAC" evidence="17">
    <location>
        <begin position="403"/>
        <end position="457"/>
    </location>
</feature>
<evidence type="ECO:0000313" key="18">
    <source>
        <dbReference type="EMBL" id="MBZ0156128.1"/>
    </source>
</evidence>
<evidence type="ECO:0000256" key="13">
    <source>
        <dbReference type="ARBA" id="ARBA00023136"/>
    </source>
</evidence>
<dbReference type="SMART" id="SM00387">
    <property type="entry name" value="HATPase_c"/>
    <property type="match status" value="1"/>
</dbReference>
<feature type="coiled-coil region" evidence="14">
    <location>
        <begin position="312"/>
        <end position="346"/>
    </location>
</feature>
<dbReference type="SMART" id="SM00388">
    <property type="entry name" value="HisKA"/>
    <property type="match status" value="1"/>
</dbReference>
<evidence type="ECO:0000259" key="17">
    <source>
        <dbReference type="PROSITE" id="PS50113"/>
    </source>
</evidence>
<feature type="transmembrane region" description="Helical" evidence="15">
    <location>
        <begin position="6"/>
        <end position="25"/>
    </location>
</feature>
<dbReference type="PRINTS" id="PR00344">
    <property type="entry name" value="BCTRLSENSOR"/>
</dbReference>
<feature type="domain" description="Histidine kinase" evidence="16">
    <location>
        <begin position="470"/>
        <end position="676"/>
    </location>
</feature>
<evidence type="ECO:0000256" key="10">
    <source>
        <dbReference type="ARBA" id="ARBA00022840"/>
    </source>
</evidence>
<gene>
    <name evidence="18" type="ORF">K8I29_07920</name>
</gene>
<dbReference type="GO" id="GO:0005524">
    <property type="term" value="F:ATP binding"/>
    <property type="evidence" value="ECO:0007669"/>
    <property type="project" value="UniProtKB-KW"/>
</dbReference>
<dbReference type="InterPro" id="IPR036890">
    <property type="entry name" value="HATPase_C_sf"/>
</dbReference>
<dbReference type="CDD" id="cd12912">
    <property type="entry name" value="PDC2_MCP_like"/>
    <property type="match status" value="1"/>
</dbReference>
<reference evidence="18" key="1">
    <citation type="journal article" date="2021" name="bioRxiv">
        <title>Unraveling nitrogen, sulfur and carbon metabolic pathways and microbial community transcriptional responses to substrate deprivation and toxicity stresses in a bioreactor mimicking anoxic brackish coastal sediment conditions.</title>
        <authorList>
            <person name="Martins P.D."/>
            <person name="Echeveste M.J."/>
            <person name="Arshad A."/>
            <person name="Kurth J."/>
            <person name="Ouboter H."/>
            <person name="Jetten M.S.M."/>
            <person name="Welte C.U."/>
        </authorList>
    </citation>
    <scope>NUCLEOTIDE SEQUENCE</scope>
    <source>
        <strain evidence="18">MAG_39</strain>
    </source>
</reference>
<reference evidence="18" key="2">
    <citation type="submission" date="2021-08" db="EMBL/GenBank/DDBJ databases">
        <authorList>
            <person name="Dalcin Martins P."/>
        </authorList>
    </citation>
    <scope>NUCLEOTIDE SEQUENCE</scope>
    <source>
        <strain evidence="18">MAG_39</strain>
    </source>
</reference>
<evidence type="ECO:0000256" key="5">
    <source>
        <dbReference type="ARBA" id="ARBA00022553"/>
    </source>
</evidence>
<organism evidence="18 19">
    <name type="scientific">Candidatus Nitrobium versatile</name>
    <dbReference type="NCBI Taxonomy" id="2884831"/>
    <lineage>
        <taxon>Bacteria</taxon>
        <taxon>Pseudomonadati</taxon>
        <taxon>Nitrospirota</taxon>
        <taxon>Nitrospiria</taxon>
        <taxon>Nitrospirales</taxon>
        <taxon>Nitrospiraceae</taxon>
        <taxon>Candidatus Nitrobium</taxon>
    </lineage>
</organism>
<evidence type="ECO:0000256" key="2">
    <source>
        <dbReference type="ARBA" id="ARBA00004651"/>
    </source>
</evidence>
<keyword evidence="8" id="KW-0547">Nucleotide-binding</keyword>
<evidence type="ECO:0000256" key="12">
    <source>
        <dbReference type="ARBA" id="ARBA00023012"/>
    </source>
</evidence>
<keyword evidence="14" id="KW-0175">Coiled coil</keyword>
<keyword evidence="10" id="KW-0067">ATP-binding</keyword>
<dbReference type="InterPro" id="IPR033479">
    <property type="entry name" value="dCache_1"/>
</dbReference>
<dbReference type="PANTHER" id="PTHR43065">
    <property type="entry name" value="SENSOR HISTIDINE KINASE"/>
    <property type="match status" value="1"/>
</dbReference>
<feature type="transmembrane region" description="Helical" evidence="15">
    <location>
        <begin position="283"/>
        <end position="305"/>
    </location>
</feature>
<dbReference type="Gene3D" id="3.30.565.10">
    <property type="entry name" value="Histidine kinase-like ATPase, C-terminal domain"/>
    <property type="match status" value="1"/>
</dbReference>
<dbReference type="InterPro" id="IPR000014">
    <property type="entry name" value="PAS"/>
</dbReference>
<sequence length="678" mass="75398">MRGYFLIIGTLVVVVSGLITLNIFFQQSLQMDMAEQFNNQQLLLSQSIADTIRAHIQFMREEAVSLSHILTRLDLGDSGDYRWLAERVLTHRDSLKANVGVVSHRGEILFYEGDKDVLRTVVPDLVHAAKETGGGRTRILETPSTIYIVASSMQKASREIAFISMEIQTIANTFLSTIKTGSRGYSWMMDKNGNLLYHPTQPGMVGRNLYKTDPTCFKCHISFDLEKRIIEGKANNFGRYIAPSGEDKIIAFSTMGIGDLSWIIAVSAPFSEVTHATRQSMKLYSLLILSIFLTTSLVSTLLIVFNRKRIKAEEVAHRKQELEKYALALENKVAERTIELAEEKEKLDTIVSAIGSGIVLVDRSGIIQWTNQVMKEMAGMDITGKYCEEVCADCTISGAFVENNIETALISNLFGKKDKYYQVTTAPIRGTDGTSHGYIRLVQDVTEMKKMEEQIINSEKLASIGRLAAGIAHEIGNPMTSIFSFVQILREMEDDEFKKESLETIYFHINRISKILKQLSGFSKMPVGEEKSCRINEIIEASLNLIQYDKKAKDVVIIKELDSSLPEITVDGNQLSQVFVNLILNAMDAMQEGGTLTVRSMAKDGDLVIQFEDTGTGIPAEDLSKIFDPFFTTKEKGTGLGLAVSYNIIKKMNGTLSVESEPGGGTTFTIVLKPLRSA</sequence>
<dbReference type="SUPFAM" id="SSF47384">
    <property type="entry name" value="Homodimeric domain of signal transducing histidine kinase"/>
    <property type="match status" value="1"/>
</dbReference>
<dbReference type="Pfam" id="PF08448">
    <property type="entry name" value="PAS_4"/>
    <property type="match status" value="1"/>
</dbReference>
<evidence type="ECO:0000256" key="14">
    <source>
        <dbReference type="SAM" id="Coils"/>
    </source>
</evidence>
<dbReference type="InterPro" id="IPR003661">
    <property type="entry name" value="HisK_dim/P_dom"/>
</dbReference>
<dbReference type="Proteomes" id="UP000705867">
    <property type="component" value="Unassembled WGS sequence"/>
</dbReference>
<dbReference type="Gene3D" id="1.10.287.130">
    <property type="match status" value="1"/>
</dbReference>
<evidence type="ECO:0000256" key="8">
    <source>
        <dbReference type="ARBA" id="ARBA00022741"/>
    </source>
</evidence>
<accession>A0A953J5N9</accession>
<keyword evidence="9" id="KW-0418">Kinase</keyword>
<keyword evidence="12" id="KW-0902">Two-component regulatory system</keyword>
<dbReference type="PANTHER" id="PTHR43065:SF46">
    <property type="entry name" value="C4-DICARBOXYLATE TRANSPORT SENSOR PROTEIN DCTB"/>
    <property type="match status" value="1"/>
</dbReference>
<evidence type="ECO:0000256" key="7">
    <source>
        <dbReference type="ARBA" id="ARBA00022692"/>
    </source>
</evidence>
<dbReference type="EMBL" id="JAIOIV010000066">
    <property type="protein sequence ID" value="MBZ0156128.1"/>
    <property type="molecule type" value="Genomic_DNA"/>
</dbReference>
<evidence type="ECO:0000256" key="15">
    <source>
        <dbReference type="SAM" id="Phobius"/>
    </source>
</evidence>
<proteinExistence type="predicted"/>
<evidence type="ECO:0000256" key="4">
    <source>
        <dbReference type="ARBA" id="ARBA00022475"/>
    </source>
</evidence>
<dbReference type="InterPro" id="IPR003594">
    <property type="entry name" value="HATPase_dom"/>
</dbReference>
<dbReference type="Pfam" id="PF02743">
    <property type="entry name" value="dCache_1"/>
    <property type="match status" value="1"/>
</dbReference>
<protein>
    <recommendedName>
        <fullName evidence="3">histidine kinase</fullName>
        <ecNumber evidence="3">2.7.13.3</ecNumber>
    </recommendedName>
</protein>
<dbReference type="AlphaFoldDB" id="A0A953J5N9"/>
<comment type="catalytic activity">
    <reaction evidence="1">
        <text>ATP + protein L-histidine = ADP + protein N-phospho-L-histidine.</text>
        <dbReference type="EC" id="2.7.13.3"/>
    </reaction>
</comment>